<dbReference type="GO" id="GO:0005840">
    <property type="term" value="C:ribosome"/>
    <property type="evidence" value="ECO:0007669"/>
    <property type="project" value="UniProtKB-KW"/>
</dbReference>
<comment type="similarity">
    <text evidence="2">Belongs to the universal ribosomal protein uS3 family.</text>
</comment>
<evidence type="ECO:0000256" key="1">
    <source>
        <dbReference type="ARBA" id="ARBA00004173"/>
    </source>
</evidence>
<dbReference type="GO" id="GO:0006412">
    <property type="term" value="P:translation"/>
    <property type="evidence" value="ECO:0007669"/>
    <property type="project" value="InterPro"/>
</dbReference>
<evidence type="ECO:0000256" key="7">
    <source>
        <dbReference type="ARBA" id="ARBA00035414"/>
    </source>
</evidence>
<protein>
    <recommendedName>
        <fullName evidence="6">Small ribosomal subunit protein uS3m</fullName>
    </recommendedName>
    <alternativeName>
        <fullName evidence="7">Ribosomal protein S3, mitochondrial</fullName>
    </alternativeName>
</protein>
<reference evidence="9" key="1">
    <citation type="journal article" name="Front. Plant Sci.">
        <title>Sequencing and Analysis of the Complete Organellar Genomes of Prototheca wickerhamii.</title>
        <authorList>
            <person name="Bakula Z."/>
            <person name="Gromadka R."/>
            <person name="Gawor J."/>
            <person name="Siedlecki P."/>
            <person name="Pomorski J.J."/>
            <person name="Maciszewski K."/>
            <person name="Gromadka A."/>
            <person name="Karnkowska A."/>
            <person name="Jagielski T."/>
        </authorList>
    </citation>
    <scope>NUCLEOTIDE SEQUENCE</scope>
    <source>
        <strain evidence="9">DBVPG</strain>
    </source>
</reference>
<keyword evidence="5" id="KW-0687">Ribonucleoprotein</keyword>
<dbReference type="Gene3D" id="3.30.1140.32">
    <property type="entry name" value="Ribosomal protein S3, C-terminal domain"/>
    <property type="match status" value="1"/>
</dbReference>
<dbReference type="InterPro" id="IPR009019">
    <property type="entry name" value="KH_sf_prok-type"/>
</dbReference>
<evidence type="ECO:0000256" key="6">
    <source>
        <dbReference type="ARBA" id="ARBA00035157"/>
    </source>
</evidence>
<dbReference type="SUPFAM" id="SSF54821">
    <property type="entry name" value="Ribosomal protein S3 C-terminal domain"/>
    <property type="match status" value="1"/>
</dbReference>
<evidence type="ECO:0000256" key="3">
    <source>
        <dbReference type="ARBA" id="ARBA00022980"/>
    </source>
</evidence>
<organism evidence="9">
    <name type="scientific">Prototheca wickerhamii</name>
    <dbReference type="NCBI Taxonomy" id="3111"/>
    <lineage>
        <taxon>Eukaryota</taxon>
        <taxon>Viridiplantae</taxon>
        <taxon>Chlorophyta</taxon>
        <taxon>core chlorophytes</taxon>
        <taxon>Trebouxiophyceae</taxon>
        <taxon>Chlorellales</taxon>
        <taxon>Chlorellaceae</taxon>
        <taxon>Prototheca</taxon>
    </lineage>
</organism>
<dbReference type="InterPro" id="IPR036419">
    <property type="entry name" value="Ribosomal_S3_C_sf"/>
</dbReference>
<evidence type="ECO:0000313" key="9">
    <source>
        <dbReference type="EMBL" id="QOZ41750.1"/>
    </source>
</evidence>
<dbReference type="EMBL" id="MN794237">
    <property type="protein sequence ID" value="QOZ41750.1"/>
    <property type="molecule type" value="Genomic_DNA"/>
</dbReference>
<dbReference type="InterPro" id="IPR001351">
    <property type="entry name" value="Ribosomal_uS3_C"/>
</dbReference>
<dbReference type="SUPFAM" id="SSF54814">
    <property type="entry name" value="Prokaryotic type KH domain (KH-domain type II)"/>
    <property type="match status" value="1"/>
</dbReference>
<dbReference type="GO" id="GO:1990904">
    <property type="term" value="C:ribonucleoprotein complex"/>
    <property type="evidence" value="ECO:0007669"/>
    <property type="project" value="UniProtKB-KW"/>
</dbReference>
<dbReference type="PANTHER" id="PTHR35928:SF2">
    <property type="entry name" value="SMALL RIBOSOMAL SUBUNIT PROTEIN US3M"/>
    <property type="match status" value="1"/>
</dbReference>
<name>A0A873HXE3_PROWI</name>
<evidence type="ECO:0000256" key="5">
    <source>
        <dbReference type="ARBA" id="ARBA00023274"/>
    </source>
</evidence>
<accession>A0A873HXE3</accession>
<dbReference type="GO" id="GO:0005739">
    <property type="term" value="C:mitochondrion"/>
    <property type="evidence" value="ECO:0007669"/>
    <property type="project" value="UniProtKB-SubCell"/>
</dbReference>
<evidence type="ECO:0000259" key="8">
    <source>
        <dbReference type="Pfam" id="PF00189"/>
    </source>
</evidence>
<dbReference type="GO" id="GO:0003723">
    <property type="term" value="F:RNA binding"/>
    <property type="evidence" value="ECO:0007669"/>
    <property type="project" value="InterPro"/>
</dbReference>
<dbReference type="AlphaFoldDB" id="A0A873HXE3"/>
<proteinExistence type="inferred from homology"/>
<comment type="subcellular location">
    <subcellularLocation>
        <location evidence="1">Mitochondrion</location>
    </subcellularLocation>
</comment>
<geneLocation type="mitochondrion" evidence="9"/>
<feature type="domain" description="Small ribosomal subunit protein uS3 C-terminal" evidence="8">
    <location>
        <begin position="464"/>
        <end position="550"/>
    </location>
</feature>
<keyword evidence="3 9" id="KW-0689">Ribosomal protein</keyword>
<evidence type="ECO:0000256" key="2">
    <source>
        <dbReference type="ARBA" id="ARBA00010761"/>
    </source>
</evidence>
<evidence type="ECO:0000256" key="4">
    <source>
        <dbReference type="ARBA" id="ARBA00023128"/>
    </source>
</evidence>
<dbReference type="GO" id="GO:0003735">
    <property type="term" value="F:structural constituent of ribosome"/>
    <property type="evidence" value="ECO:0007669"/>
    <property type="project" value="InterPro"/>
</dbReference>
<dbReference type="Pfam" id="PF00189">
    <property type="entry name" value="Ribosomal_S3_C"/>
    <property type="match status" value="1"/>
</dbReference>
<sequence length="553" mass="64642">MGQKTNSVSLRLQYGNRKFDSSWYSDYFYADCFAKEFYLRKYYNKFLKSMKLPEARFFVNFGINNIKVYPFLCIPKQTRVSLARNFGITKNLSKAWLSINENDTYNISSKKARSWRNISNISNLSNSFTTSRNWRLNARINQKLARQYNINSNIKTNQKIIKKKIINILNNQLFFNNYPILNNNNKQNLYTFSNETKLTTNSKNVYNNAFIKLNKLSKKNNSFQFLENITTRLLLKNSFSKLFSKDYSKLLTKPQGTSLNINKSRKNQEIKVLDLKSSGNLNFNIDQINFNQENKQELYKQGLKSLLANYYNSNHSSNFLKNEINNNLVGLKNIANLSEKLQDQDFKIIRTKLKNQVKFKKRKTNDLTTIPSFNQYSLLNEINTIDTNLNINNLEFSNNLVDLKKNAIFKVLENSKERSYRNNFKYKTHIENYLSSAYNMDLQLFPIVSSQPWQSAGFIADEIVYFLERRVPFSRIKNRLLKQASMQPYIRGLRITCSGRVGGKSKKAQRATQTCVKYGQTSLHVFDCKIDFASRPAFTSFGTVGIKVWICYT</sequence>
<keyword evidence="4 9" id="KW-0496">Mitochondrion</keyword>
<gene>
    <name evidence="9" type="primary">rps3</name>
    <name evidence="9" type="ORF">DBVPGmt_062</name>
</gene>
<dbReference type="PANTHER" id="PTHR35928">
    <property type="entry name" value="RIBOSOMAL PROTEIN S3, MITOCHONDRIAL"/>
    <property type="match status" value="1"/>
</dbReference>
<dbReference type="InterPro" id="IPR044954">
    <property type="entry name" value="Ribosomal_uS3m_plant"/>
</dbReference>